<feature type="domain" description="Transglutaminase-like" evidence="1">
    <location>
        <begin position="178"/>
        <end position="242"/>
    </location>
</feature>
<dbReference type="InterPro" id="IPR013589">
    <property type="entry name" value="Bac_transglu_N"/>
</dbReference>
<evidence type="ECO:0000313" key="2">
    <source>
        <dbReference type="EMBL" id="MEP1057187.1"/>
    </source>
</evidence>
<dbReference type="Pfam" id="PF01841">
    <property type="entry name" value="Transglut_core"/>
    <property type="match status" value="1"/>
</dbReference>
<evidence type="ECO:0000313" key="3">
    <source>
        <dbReference type="Proteomes" id="UP001476950"/>
    </source>
</evidence>
<organism evidence="2 3">
    <name type="scientific">Stenomitos frigidus AS-A4</name>
    <dbReference type="NCBI Taxonomy" id="2933935"/>
    <lineage>
        <taxon>Bacteria</taxon>
        <taxon>Bacillati</taxon>
        <taxon>Cyanobacteriota</taxon>
        <taxon>Cyanophyceae</taxon>
        <taxon>Leptolyngbyales</taxon>
        <taxon>Leptolyngbyaceae</taxon>
        <taxon>Stenomitos</taxon>
    </lineage>
</organism>
<dbReference type="EMBL" id="JAMPLM010000001">
    <property type="protein sequence ID" value="MEP1057187.1"/>
    <property type="molecule type" value="Genomic_DNA"/>
</dbReference>
<sequence length="288" mass="32216">MLYQISHTTNYAYSQPVRLQPHVVRLRPRSDSWQTLRSFSLMVTPPPLRESAFTDLDGNTLIKLWFQPEETEALAVQVLSQVETHRTNPFDYWSEPWAVRSPIDYPASLLLQLQPYLTGQPMQYATSVDPIALQLAQDIVQAVDGNVIRFLGELNQRIHSGCKYMIREMGDPLPAGITWSTRSGSCRDFAVLFVEACRAIGLAARFVSGYQEGDTDSTDRHLHAWAEVYLPGGGWRGYDPTQGLAVADRHITLVASAFSRYAAPISGTFQQANGAQSTMTYQLTIQGM</sequence>
<comment type="caution">
    <text evidence="2">The sequence shown here is derived from an EMBL/GenBank/DDBJ whole genome shotgun (WGS) entry which is preliminary data.</text>
</comment>
<keyword evidence="3" id="KW-1185">Reference proteome</keyword>
<dbReference type="Gene3D" id="3.10.620.30">
    <property type="match status" value="1"/>
</dbReference>
<name>A0ABV0KD77_9CYAN</name>
<proteinExistence type="predicted"/>
<dbReference type="RefSeq" id="WP_190454066.1">
    <property type="nucleotide sequence ID" value="NZ_JAMPLM010000001.1"/>
</dbReference>
<accession>A0ABV0KD77</accession>
<dbReference type="Proteomes" id="UP001476950">
    <property type="component" value="Unassembled WGS sequence"/>
</dbReference>
<dbReference type="Pfam" id="PF08379">
    <property type="entry name" value="Bact_transglu_N"/>
    <property type="match status" value="1"/>
</dbReference>
<dbReference type="SUPFAM" id="SSF54001">
    <property type="entry name" value="Cysteine proteinases"/>
    <property type="match status" value="1"/>
</dbReference>
<evidence type="ECO:0000259" key="1">
    <source>
        <dbReference type="SMART" id="SM00460"/>
    </source>
</evidence>
<reference evidence="2 3" key="1">
    <citation type="submission" date="2022-04" db="EMBL/GenBank/DDBJ databases">
        <title>Positive selection, recombination, and allopatry shape intraspecific diversity of widespread and dominant cyanobacteria.</title>
        <authorList>
            <person name="Wei J."/>
            <person name="Shu W."/>
            <person name="Hu C."/>
        </authorList>
    </citation>
    <scope>NUCLEOTIDE SEQUENCE [LARGE SCALE GENOMIC DNA]</scope>
    <source>
        <strain evidence="2 3">AS-A4</strain>
    </source>
</reference>
<protein>
    <submittedName>
        <fullName evidence="2">Transglutaminase family protein</fullName>
    </submittedName>
</protein>
<dbReference type="PANTHER" id="PTHR33490:SF1">
    <property type="entry name" value="SLL1233 PROTEIN"/>
    <property type="match status" value="1"/>
</dbReference>
<gene>
    <name evidence="2" type="ORF">NDI38_01980</name>
</gene>
<dbReference type="PANTHER" id="PTHR33490">
    <property type="entry name" value="BLR5614 PROTEIN-RELATED"/>
    <property type="match status" value="1"/>
</dbReference>
<dbReference type="SMART" id="SM00460">
    <property type="entry name" value="TGc"/>
    <property type="match status" value="1"/>
</dbReference>
<dbReference type="InterPro" id="IPR002931">
    <property type="entry name" value="Transglutaminase-like"/>
</dbReference>
<dbReference type="InterPro" id="IPR038765">
    <property type="entry name" value="Papain-like_cys_pep_sf"/>
</dbReference>